<evidence type="ECO:0000313" key="2">
    <source>
        <dbReference type="EMBL" id="KAH3751157.1"/>
    </source>
</evidence>
<dbReference type="Proteomes" id="UP000828390">
    <property type="component" value="Unassembled WGS sequence"/>
</dbReference>
<proteinExistence type="predicted"/>
<reference evidence="2" key="2">
    <citation type="submission" date="2020-11" db="EMBL/GenBank/DDBJ databases">
        <authorList>
            <person name="McCartney M.A."/>
            <person name="Auch B."/>
            <person name="Kono T."/>
            <person name="Mallez S."/>
            <person name="Becker A."/>
            <person name="Gohl D.M."/>
            <person name="Silverstein K.A.T."/>
            <person name="Koren S."/>
            <person name="Bechman K.B."/>
            <person name="Herman A."/>
            <person name="Abrahante J.E."/>
            <person name="Garbe J."/>
        </authorList>
    </citation>
    <scope>NUCLEOTIDE SEQUENCE</scope>
    <source>
        <strain evidence="2">Duluth1</strain>
        <tissue evidence="2">Whole animal</tissue>
    </source>
</reference>
<name>A0A9D4DK67_DREPO</name>
<evidence type="ECO:0000313" key="3">
    <source>
        <dbReference type="Proteomes" id="UP000828390"/>
    </source>
</evidence>
<gene>
    <name evidence="2" type="ORF">DPMN_185706</name>
</gene>
<evidence type="ECO:0008006" key="4">
    <source>
        <dbReference type="Google" id="ProtNLM"/>
    </source>
</evidence>
<evidence type="ECO:0000256" key="1">
    <source>
        <dbReference type="SAM" id="SignalP"/>
    </source>
</evidence>
<keyword evidence="3" id="KW-1185">Reference proteome</keyword>
<feature type="signal peptide" evidence="1">
    <location>
        <begin position="1"/>
        <end position="24"/>
    </location>
</feature>
<reference evidence="2" key="1">
    <citation type="journal article" date="2019" name="bioRxiv">
        <title>The Genome of the Zebra Mussel, Dreissena polymorpha: A Resource for Invasive Species Research.</title>
        <authorList>
            <person name="McCartney M.A."/>
            <person name="Auch B."/>
            <person name="Kono T."/>
            <person name="Mallez S."/>
            <person name="Zhang Y."/>
            <person name="Obille A."/>
            <person name="Becker A."/>
            <person name="Abrahante J.E."/>
            <person name="Garbe J."/>
            <person name="Badalamenti J.P."/>
            <person name="Herman A."/>
            <person name="Mangelson H."/>
            <person name="Liachko I."/>
            <person name="Sullivan S."/>
            <person name="Sone E.D."/>
            <person name="Koren S."/>
            <person name="Silverstein K.A.T."/>
            <person name="Beckman K.B."/>
            <person name="Gohl D.M."/>
        </authorList>
    </citation>
    <scope>NUCLEOTIDE SEQUENCE</scope>
    <source>
        <strain evidence="2">Duluth1</strain>
        <tissue evidence="2">Whole animal</tissue>
    </source>
</reference>
<accession>A0A9D4DK67</accession>
<organism evidence="2 3">
    <name type="scientific">Dreissena polymorpha</name>
    <name type="common">Zebra mussel</name>
    <name type="synonym">Mytilus polymorpha</name>
    <dbReference type="NCBI Taxonomy" id="45954"/>
    <lineage>
        <taxon>Eukaryota</taxon>
        <taxon>Metazoa</taxon>
        <taxon>Spiralia</taxon>
        <taxon>Lophotrochozoa</taxon>
        <taxon>Mollusca</taxon>
        <taxon>Bivalvia</taxon>
        <taxon>Autobranchia</taxon>
        <taxon>Heteroconchia</taxon>
        <taxon>Euheterodonta</taxon>
        <taxon>Imparidentia</taxon>
        <taxon>Neoheterodontei</taxon>
        <taxon>Myida</taxon>
        <taxon>Dreissenoidea</taxon>
        <taxon>Dreissenidae</taxon>
        <taxon>Dreissena</taxon>
    </lineage>
</organism>
<comment type="caution">
    <text evidence="2">The sequence shown here is derived from an EMBL/GenBank/DDBJ whole genome shotgun (WGS) entry which is preliminary data.</text>
</comment>
<keyword evidence="1" id="KW-0732">Signal</keyword>
<protein>
    <recommendedName>
        <fullName evidence="4">Secreted protein</fullName>
    </recommendedName>
</protein>
<dbReference type="AlphaFoldDB" id="A0A9D4DK67"/>
<sequence>MVQNVIKISAFMVIITRTLSIANATRVGMAPFAMNRLVSTANTTTTNASVTTIGSDLIATSVVSMVTSVSRTSHARVKTGGREVIAPR</sequence>
<dbReference type="EMBL" id="JAIWYP010000010">
    <property type="protein sequence ID" value="KAH3751157.1"/>
    <property type="molecule type" value="Genomic_DNA"/>
</dbReference>
<feature type="chain" id="PRO_5039379294" description="Secreted protein" evidence="1">
    <location>
        <begin position="25"/>
        <end position="88"/>
    </location>
</feature>